<proteinExistence type="predicted"/>
<gene>
    <name evidence="1" type="primary">REG1</name>
    <name evidence="1" type="ORF">M8818_002836</name>
</gene>
<evidence type="ECO:0000313" key="2">
    <source>
        <dbReference type="Proteomes" id="UP001320706"/>
    </source>
</evidence>
<accession>A0ACC3SHN1</accession>
<reference evidence="1" key="1">
    <citation type="submission" date="2024-02" db="EMBL/GenBank/DDBJ databases">
        <title>Metagenome Assembled Genome of Zalaria obscura JY119.</title>
        <authorList>
            <person name="Vighnesh L."/>
            <person name="Jagadeeshwari U."/>
            <person name="Venkata Ramana C."/>
            <person name="Sasikala C."/>
        </authorList>
    </citation>
    <scope>NUCLEOTIDE SEQUENCE</scope>
    <source>
        <strain evidence="1">JY119</strain>
    </source>
</reference>
<comment type="caution">
    <text evidence="1">The sequence shown here is derived from an EMBL/GenBank/DDBJ whole genome shotgun (WGS) entry which is preliminary data.</text>
</comment>
<protein>
    <submittedName>
        <fullName evidence="1">Protein phosphatase regulator</fullName>
    </submittedName>
</protein>
<dbReference type="EMBL" id="JAMKPW020000011">
    <property type="protein sequence ID" value="KAK8213534.1"/>
    <property type="molecule type" value="Genomic_DNA"/>
</dbReference>
<name>A0ACC3SHN1_9PEZI</name>
<sequence>MAEVLSVPREPNGQSYYSSQSSLKRSSPSQISLPAAASSSYSSARRTSPPGATAEHNEHVSRSLPSSTSTSPRASYTDFSQIPSSSSTPASSISFGSNIEEDDGEEIAFPSYDGVQFFTSDEPLDLPPSPRPDEERIEERIENCEVESATTATTESEEPLPTPTVADDTAIKQEPSRHVDYLSHEWREEDIWSSWRHIVSQRSVYGQRSRLENASWRTWAKTKNHLATVSPETLNWLKESDVTWLYGPLQPAQTHMVTQAASEPASNLSKKGSFATKKPILKKRSMSEVMLQRSISASSLVQQAAASVQAQRTHVLPPRRPMLSRAGSAYVGSTASSEMISRDQLDYFSTRASSSGNDTPNEAAKRHIRFDDKVEQCIAVESKDEEYDDGSDSEDETHHADDSDSDSSDDGLVMMKRARKKRPALKPSSRTNSTGRTIEKLPATTLKYRKDSIEPSEQPQSPFGRSWSSSKLSPSPSSETLRPSHPSRNFLLYDDDDDEDEDDIDSQWASSGAFANRRDSVSVTKARSMSIPSDESSASTSDIGLRRTPSGMFMPYEEDEDDIVAAGLFGKVSDTINTAKDIAHVIWNVGWRK</sequence>
<organism evidence="1 2">
    <name type="scientific">Zalaria obscura</name>
    <dbReference type="NCBI Taxonomy" id="2024903"/>
    <lineage>
        <taxon>Eukaryota</taxon>
        <taxon>Fungi</taxon>
        <taxon>Dikarya</taxon>
        <taxon>Ascomycota</taxon>
        <taxon>Pezizomycotina</taxon>
        <taxon>Dothideomycetes</taxon>
        <taxon>Dothideomycetidae</taxon>
        <taxon>Dothideales</taxon>
        <taxon>Zalariaceae</taxon>
        <taxon>Zalaria</taxon>
    </lineage>
</organism>
<keyword evidence="2" id="KW-1185">Reference proteome</keyword>
<dbReference type="Proteomes" id="UP001320706">
    <property type="component" value="Unassembled WGS sequence"/>
</dbReference>
<evidence type="ECO:0000313" key="1">
    <source>
        <dbReference type="EMBL" id="KAK8213534.1"/>
    </source>
</evidence>